<dbReference type="SUPFAM" id="SSF81301">
    <property type="entry name" value="Nucleotidyltransferase"/>
    <property type="match status" value="1"/>
</dbReference>
<sequence length="109" mass="12001">MATLPAHLQPLLRDVRASLEALYGDRLVELVLYGSQARGDTHAESDVDLLVVLDGPVEPGREIRRMSDVCFELSIEHEMYLSALPVSSKAYTSMSSAWLMNAKNEGVPV</sequence>
<evidence type="ECO:0000313" key="2">
    <source>
        <dbReference type="EMBL" id="PEN08452.1"/>
    </source>
</evidence>
<dbReference type="PANTHER" id="PTHR33933">
    <property type="entry name" value="NUCLEOTIDYLTRANSFERASE"/>
    <property type="match status" value="1"/>
</dbReference>
<organism evidence="2 3">
    <name type="scientific">Longimonas halophila</name>
    <dbReference type="NCBI Taxonomy" id="1469170"/>
    <lineage>
        <taxon>Bacteria</taxon>
        <taxon>Pseudomonadati</taxon>
        <taxon>Rhodothermota</taxon>
        <taxon>Rhodothermia</taxon>
        <taxon>Rhodothermales</taxon>
        <taxon>Salisaetaceae</taxon>
        <taxon>Longimonas</taxon>
    </lineage>
</organism>
<accession>A0A2H3P2Q8</accession>
<proteinExistence type="predicted"/>
<gene>
    <name evidence="2" type="ORF">CRI93_04895</name>
</gene>
<feature type="domain" description="Polymerase nucleotidyl transferase" evidence="1">
    <location>
        <begin position="13"/>
        <end position="61"/>
    </location>
</feature>
<dbReference type="InterPro" id="IPR002934">
    <property type="entry name" value="Polymerase_NTP_transf_dom"/>
</dbReference>
<dbReference type="Proteomes" id="UP000221024">
    <property type="component" value="Unassembled WGS sequence"/>
</dbReference>
<dbReference type="OrthoDB" id="1321649at2"/>
<dbReference type="Pfam" id="PF01909">
    <property type="entry name" value="NTP_transf_2"/>
    <property type="match status" value="1"/>
</dbReference>
<keyword evidence="3" id="KW-1185">Reference proteome</keyword>
<dbReference type="AlphaFoldDB" id="A0A2H3P2Q8"/>
<evidence type="ECO:0000313" key="3">
    <source>
        <dbReference type="Proteomes" id="UP000221024"/>
    </source>
</evidence>
<dbReference type="RefSeq" id="WP_098061494.1">
    <property type="nucleotide sequence ID" value="NZ_PDEP01000003.1"/>
</dbReference>
<dbReference type="CDD" id="cd05403">
    <property type="entry name" value="NT_KNTase_like"/>
    <property type="match status" value="1"/>
</dbReference>
<dbReference type="GO" id="GO:0016779">
    <property type="term" value="F:nucleotidyltransferase activity"/>
    <property type="evidence" value="ECO:0007669"/>
    <property type="project" value="InterPro"/>
</dbReference>
<name>A0A2H3P2Q8_9BACT</name>
<evidence type="ECO:0000259" key="1">
    <source>
        <dbReference type="Pfam" id="PF01909"/>
    </source>
</evidence>
<comment type="caution">
    <text evidence="2">The sequence shown here is derived from an EMBL/GenBank/DDBJ whole genome shotgun (WGS) entry which is preliminary data.</text>
</comment>
<dbReference type="Gene3D" id="3.30.460.10">
    <property type="entry name" value="Beta Polymerase, domain 2"/>
    <property type="match status" value="1"/>
</dbReference>
<dbReference type="InterPro" id="IPR052548">
    <property type="entry name" value="Type_VII_TA_antitoxin"/>
</dbReference>
<dbReference type="EMBL" id="PDEP01000003">
    <property type="protein sequence ID" value="PEN08452.1"/>
    <property type="molecule type" value="Genomic_DNA"/>
</dbReference>
<reference evidence="2 3" key="1">
    <citation type="submission" date="2017-10" db="EMBL/GenBank/DDBJ databases">
        <title>Draft genome of Longimonas halophila.</title>
        <authorList>
            <person name="Goh K.M."/>
            <person name="Shamsir M.S."/>
            <person name="Lim S.W."/>
        </authorList>
    </citation>
    <scope>NUCLEOTIDE SEQUENCE [LARGE SCALE GENOMIC DNA]</scope>
    <source>
        <strain evidence="2 3">KCTC 42399</strain>
    </source>
</reference>
<dbReference type="PANTHER" id="PTHR33933:SF1">
    <property type="entry name" value="PROTEIN ADENYLYLTRANSFERASE MNTA-RELATED"/>
    <property type="match status" value="1"/>
</dbReference>
<keyword evidence="2" id="KW-0808">Transferase</keyword>
<protein>
    <submittedName>
        <fullName evidence="2">Nucleotidyltransferase</fullName>
    </submittedName>
</protein>
<dbReference type="InterPro" id="IPR043519">
    <property type="entry name" value="NT_sf"/>
</dbReference>